<sequence length="465" mass="51622">MLHATSRSLSTDGPRSQFTYRDLRRLGNYSPQSPLRVIALVDYDAFYAQCEMVRLKLDASQPLAVQQWNAIIALNYAARGFGFSRGASVEEVRRLCPNIIMQHVATWREGETSWAYRSDAADPAMMKKDKAALDPYRIESRKSINIITKHLPPAPLQRIEKASVDEVFIDLSAHVHSVLVSRYPQLAVDDNVHGSLPLPPRDIVLHWETDNLVDLPTSTDDTHRIDWDEIALNIGAQIVRNLRKEIFESLHYTCSAGIAQNKALAKLGAGFKKPDQQTVIRARAVPFFLSTCKMTSIRGLAGVLGVKAKEAFGSNSIPDLLAIPQKEIVAALDFRTASYRHWPGVFLDENLRSGPPDEAAPAWPCLSIGLSLHGLVKEEQRNQLITSFMLATPGRQDSAEQTHKPPVRDQEPAMCTKALAPRSVETTVNATADGYSCPTCGNMIAPTDVLEHLDWHVACALQERF</sequence>
<organism evidence="11 12">
    <name type="scientific">Sclerotinia sclerotiorum (strain ATCC 18683 / 1980 / Ss-1)</name>
    <name type="common">White mold</name>
    <name type="synonym">Whetzelinia sclerotiorum</name>
    <dbReference type="NCBI Taxonomy" id="665079"/>
    <lineage>
        <taxon>Eukaryota</taxon>
        <taxon>Fungi</taxon>
        <taxon>Dikarya</taxon>
        <taxon>Ascomycota</taxon>
        <taxon>Pezizomycotina</taxon>
        <taxon>Leotiomycetes</taxon>
        <taxon>Helotiales</taxon>
        <taxon>Sclerotiniaceae</taxon>
        <taxon>Sclerotinia</taxon>
    </lineage>
</organism>
<dbReference type="FunFam" id="3.40.1170.60:FF:000008">
    <property type="entry name" value="DNA polymerase eta subunit"/>
    <property type="match status" value="1"/>
</dbReference>
<keyword evidence="2" id="KW-0808">Transferase</keyword>
<dbReference type="EMBL" id="CH476638">
    <property type="protein sequence ID" value="EDN95664.1"/>
    <property type="molecule type" value="Genomic_DNA"/>
</dbReference>
<dbReference type="GO" id="GO:0005657">
    <property type="term" value="C:replication fork"/>
    <property type="evidence" value="ECO:0000318"/>
    <property type="project" value="GO_Central"/>
</dbReference>
<dbReference type="InterPro" id="IPR043502">
    <property type="entry name" value="DNA/RNA_pol_sf"/>
</dbReference>
<dbReference type="InterPro" id="IPR001126">
    <property type="entry name" value="UmuC"/>
</dbReference>
<dbReference type="SUPFAM" id="SSF56672">
    <property type="entry name" value="DNA/RNA polymerases"/>
    <property type="match status" value="1"/>
</dbReference>
<dbReference type="GO" id="GO:0003887">
    <property type="term" value="F:DNA-directed DNA polymerase activity"/>
    <property type="evidence" value="ECO:0000318"/>
    <property type="project" value="GO_Central"/>
</dbReference>
<comment type="subcellular location">
    <subcellularLocation>
        <location evidence="1">Nucleus</location>
    </subcellularLocation>
</comment>
<evidence type="ECO:0000259" key="9">
    <source>
        <dbReference type="PROSITE" id="PS50173"/>
    </source>
</evidence>
<dbReference type="GO" id="GO:0008270">
    <property type="term" value="F:zinc ion binding"/>
    <property type="evidence" value="ECO:0007669"/>
    <property type="project" value="UniProtKB-KW"/>
</dbReference>
<dbReference type="STRING" id="665079.A7F1S2"/>
<dbReference type="GO" id="GO:0042276">
    <property type="term" value="P:error-prone translesion synthesis"/>
    <property type="evidence" value="ECO:0000318"/>
    <property type="project" value="GO_Central"/>
</dbReference>
<dbReference type="InParanoid" id="A7F1S2"/>
<keyword evidence="6" id="KW-0862">Zinc</keyword>
<evidence type="ECO:0000256" key="6">
    <source>
        <dbReference type="ARBA" id="ARBA00022833"/>
    </source>
</evidence>
<keyword evidence="4" id="KW-0227">DNA damage</keyword>
<dbReference type="AlphaFoldDB" id="A7F1S2"/>
<keyword evidence="8" id="KW-0539">Nucleus</keyword>
<dbReference type="Gene3D" id="3.30.70.270">
    <property type="match status" value="1"/>
</dbReference>
<dbReference type="Pfam" id="PF18439">
    <property type="entry name" value="zf_UBZ"/>
    <property type="match status" value="1"/>
</dbReference>
<evidence type="ECO:0000256" key="1">
    <source>
        <dbReference type="ARBA" id="ARBA00004123"/>
    </source>
</evidence>
<evidence type="ECO:0000313" key="11">
    <source>
        <dbReference type="EMBL" id="EDN95664.1"/>
    </source>
</evidence>
<dbReference type="InterPro" id="IPR043128">
    <property type="entry name" value="Rev_trsase/Diguanyl_cyclase"/>
</dbReference>
<evidence type="ECO:0000256" key="2">
    <source>
        <dbReference type="ARBA" id="ARBA00022679"/>
    </source>
</evidence>
<evidence type="ECO:0000256" key="4">
    <source>
        <dbReference type="ARBA" id="ARBA00022763"/>
    </source>
</evidence>
<dbReference type="GO" id="GO:0035861">
    <property type="term" value="C:site of double-strand break"/>
    <property type="evidence" value="ECO:0000318"/>
    <property type="project" value="GO_Central"/>
</dbReference>
<dbReference type="PANTHER" id="PTHR45873:SF1">
    <property type="entry name" value="DNA POLYMERASE ETA"/>
    <property type="match status" value="1"/>
</dbReference>
<dbReference type="GO" id="GO:0009314">
    <property type="term" value="P:response to radiation"/>
    <property type="evidence" value="ECO:0000318"/>
    <property type="project" value="GO_Central"/>
</dbReference>
<evidence type="ECO:0000256" key="8">
    <source>
        <dbReference type="ARBA" id="ARBA00023242"/>
    </source>
</evidence>
<evidence type="ECO:0000259" key="10">
    <source>
        <dbReference type="PROSITE" id="PS51907"/>
    </source>
</evidence>
<name>A7F1S2_SCLS1</name>
<proteinExistence type="predicted"/>
<keyword evidence="12" id="KW-1185">Reference proteome</keyword>
<reference evidence="12" key="1">
    <citation type="journal article" date="2011" name="PLoS Genet.">
        <title>Genomic analysis of the necrotrophic fungal pathogens Sclerotinia sclerotiorum and Botrytis cinerea.</title>
        <authorList>
            <person name="Amselem J."/>
            <person name="Cuomo C.A."/>
            <person name="van Kan J.A."/>
            <person name="Viaud M."/>
            <person name="Benito E.P."/>
            <person name="Couloux A."/>
            <person name="Coutinho P.M."/>
            <person name="de Vries R.P."/>
            <person name="Dyer P.S."/>
            <person name="Fillinger S."/>
            <person name="Fournier E."/>
            <person name="Gout L."/>
            <person name="Hahn M."/>
            <person name="Kohn L."/>
            <person name="Lapalu N."/>
            <person name="Plummer K.M."/>
            <person name="Pradier J.M."/>
            <person name="Quevillon E."/>
            <person name="Sharon A."/>
            <person name="Simon A."/>
            <person name="ten Have A."/>
            <person name="Tudzynski B."/>
            <person name="Tudzynski P."/>
            <person name="Wincker P."/>
            <person name="Andrew M."/>
            <person name="Anthouard V."/>
            <person name="Beever R.E."/>
            <person name="Beffa R."/>
            <person name="Benoit I."/>
            <person name="Bouzid O."/>
            <person name="Brault B."/>
            <person name="Chen Z."/>
            <person name="Choquer M."/>
            <person name="Collemare J."/>
            <person name="Cotton P."/>
            <person name="Danchin E.G."/>
            <person name="Da Silva C."/>
            <person name="Gautier A."/>
            <person name="Giraud C."/>
            <person name="Giraud T."/>
            <person name="Gonzalez C."/>
            <person name="Grossetete S."/>
            <person name="Guldener U."/>
            <person name="Henrissat B."/>
            <person name="Howlett B.J."/>
            <person name="Kodira C."/>
            <person name="Kretschmer M."/>
            <person name="Lappartient A."/>
            <person name="Leroch M."/>
            <person name="Levis C."/>
            <person name="Mauceli E."/>
            <person name="Neuveglise C."/>
            <person name="Oeser B."/>
            <person name="Pearson M."/>
            <person name="Poulain J."/>
            <person name="Poussereau N."/>
            <person name="Quesneville H."/>
            <person name="Rascle C."/>
            <person name="Schumacher J."/>
            <person name="Segurens B."/>
            <person name="Sexton A."/>
            <person name="Silva E."/>
            <person name="Sirven C."/>
            <person name="Soanes D.M."/>
            <person name="Talbot N.J."/>
            <person name="Templeton M."/>
            <person name="Yandava C."/>
            <person name="Yarden O."/>
            <person name="Zeng Q."/>
            <person name="Rollins J.A."/>
            <person name="Lebrun M.H."/>
            <person name="Dickman M."/>
        </authorList>
    </citation>
    <scope>NUCLEOTIDE SEQUENCE [LARGE SCALE GENOMIC DNA]</scope>
    <source>
        <strain evidence="12">ATCC 18683 / 1980 / Ss-1</strain>
    </source>
</reference>
<dbReference type="Pfam" id="PF00817">
    <property type="entry name" value="IMS"/>
    <property type="match status" value="1"/>
</dbReference>
<evidence type="ECO:0008006" key="13">
    <source>
        <dbReference type="Google" id="ProtNLM"/>
    </source>
</evidence>
<dbReference type="Proteomes" id="UP000001312">
    <property type="component" value="Unassembled WGS sequence"/>
</dbReference>
<keyword evidence="3" id="KW-0479">Metal-binding</keyword>
<accession>A7F1S2</accession>
<dbReference type="RefSeq" id="XP_001587550.1">
    <property type="nucleotide sequence ID" value="XM_001587500.1"/>
</dbReference>
<keyword evidence="7" id="KW-0234">DNA repair</keyword>
<dbReference type="Gene3D" id="3.40.1170.60">
    <property type="match status" value="1"/>
</dbReference>
<feature type="domain" description="UmuC" evidence="9">
    <location>
        <begin position="38"/>
        <end position="301"/>
    </location>
</feature>
<gene>
    <name evidence="11" type="ORF">SS1G_11543</name>
</gene>
<dbReference type="KEGG" id="ssl:SS1G_11543"/>
<protein>
    <recommendedName>
        <fullName evidence="13">UmuC domain-containing protein</fullName>
    </recommendedName>
</protein>
<evidence type="ECO:0000256" key="5">
    <source>
        <dbReference type="ARBA" id="ARBA00022771"/>
    </source>
</evidence>
<dbReference type="PIRSF" id="PIRSF036603">
    <property type="entry name" value="DPol_eta"/>
    <property type="match status" value="1"/>
</dbReference>
<dbReference type="PROSITE" id="PS51907">
    <property type="entry name" value="ZF_UBZ3"/>
    <property type="match status" value="1"/>
</dbReference>
<evidence type="ECO:0000313" key="12">
    <source>
        <dbReference type="Proteomes" id="UP000001312"/>
    </source>
</evidence>
<dbReference type="PANTHER" id="PTHR45873">
    <property type="entry name" value="DNA POLYMERASE ETA"/>
    <property type="match status" value="1"/>
</dbReference>
<feature type="domain" description="UBZ3-type" evidence="10">
    <location>
        <begin position="430"/>
        <end position="464"/>
    </location>
</feature>
<evidence type="ECO:0000256" key="3">
    <source>
        <dbReference type="ARBA" id="ARBA00022723"/>
    </source>
</evidence>
<dbReference type="InterPro" id="IPR052230">
    <property type="entry name" value="DNA_polymerase_eta"/>
</dbReference>
<dbReference type="PROSITE" id="PS50173">
    <property type="entry name" value="UMUC"/>
    <property type="match status" value="1"/>
</dbReference>
<dbReference type="GO" id="GO:0006281">
    <property type="term" value="P:DNA repair"/>
    <property type="evidence" value="ECO:0007669"/>
    <property type="project" value="UniProtKB-KW"/>
</dbReference>
<dbReference type="GO" id="GO:0070987">
    <property type="term" value="P:error-free translesion synthesis"/>
    <property type="evidence" value="ECO:0007669"/>
    <property type="project" value="UniProtKB-ARBA"/>
</dbReference>
<evidence type="ECO:0000256" key="7">
    <source>
        <dbReference type="ARBA" id="ARBA00023204"/>
    </source>
</evidence>
<keyword evidence="5" id="KW-0863">Zinc-finger</keyword>
<dbReference type="GO" id="GO:0005634">
    <property type="term" value="C:nucleus"/>
    <property type="evidence" value="ECO:0000318"/>
    <property type="project" value="GO_Central"/>
</dbReference>
<dbReference type="GO" id="GO:0007064">
    <property type="term" value="P:mitotic sister chromatid cohesion"/>
    <property type="evidence" value="ECO:0007669"/>
    <property type="project" value="UniProtKB-ARBA"/>
</dbReference>
<dbReference type="GeneID" id="5483525"/>
<dbReference type="InterPro" id="IPR041298">
    <property type="entry name" value="UBZ3"/>
</dbReference>